<dbReference type="RefSeq" id="WP_289825137.1">
    <property type="nucleotide sequence ID" value="NZ_JAUEIE010000005.1"/>
</dbReference>
<dbReference type="Gene3D" id="3.40.140.10">
    <property type="entry name" value="Cytidine Deaminase, domain 2"/>
    <property type="match status" value="1"/>
</dbReference>
<protein>
    <recommendedName>
        <fullName evidence="8">JAB1/MPN/MOV34 metalloenzyme domain-containing protein</fullName>
    </recommendedName>
</protein>
<feature type="signal peptide" evidence="3">
    <location>
        <begin position="1"/>
        <end position="23"/>
    </location>
</feature>
<feature type="compositionally biased region" description="Basic and acidic residues" evidence="1">
    <location>
        <begin position="98"/>
        <end position="117"/>
    </location>
</feature>
<keyword evidence="2" id="KW-0472">Membrane</keyword>
<evidence type="ECO:0000313" key="7">
    <source>
        <dbReference type="Proteomes" id="UP001168478"/>
    </source>
</evidence>
<comment type="caution">
    <text evidence="5">The sequence shown here is derived from an EMBL/GenBank/DDBJ whole genome shotgun (WGS) entry which is preliminary data.</text>
</comment>
<reference evidence="5" key="2">
    <citation type="submission" date="2023-08" db="EMBL/GenBank/DDBJ databases">
        <title>Identification and characterization of horizontal gene transfer across gut microbiota members of farm animals based on homology search.</title>
        <authorList>
            <person name="Schwarzerova J."/>
            <person name="Nykrynova M."/>
            <person name="Jureckova K."/>
            <person name="Cejkova D."/>
            <person name="Rychlik I."/>
        </authorList>
    </citation>
    <scope>NUCLEOTIDE SEQUENCE</scope>
    <source>
        <strain evidence="5">ET15</strain>
        <strain evidence="4">ET37</strain>
    </source>
</reference>
<feature type="chain" id="PRO_5043745478" description="JAB1/MPN/MOV34 metalloenzyme domain-containing protein" evidence="3">
    <location>
        <begin position="24"/>
        <end position="699"/>
    </location>
</feature>
<keyword evidence="2" id="KW-1133">Transmembrane helix</keyword>
<sequence>MRIFNKKAIGILLISLTFSSAYSQRIDYDVTSESTIYLKAVYNDDGKNHVSINVDGTYVGTISAGGSLAIKKSCSKFVKAVTSEGTKTLWRTGDTSAEWEKTHPVQDNEKREEEPKVETSPIVATNAAESKVERTILHGKKVSSDQLMALFKDQVEKDSFYSSTFVQAIKDEIDKHIVFLNNYVENNEKREEYIQKYQLREYLDDKQAIIVQNENSIDSYIGNFVASNFNSNELPNRSEYETKLRNVLEEKIAERKDLLDNYRNEIFDESLSAGLSQHLFSGKSIAINTVLTILIIAIIVFVFIMIIKRNARKKKETVIPPSKSTQNGSTDIVVRRKTISILKKQSLEDVQHNNVYLPIDCADFCSDSAVRRIYLKNTCIKDIYNLYAEDLKNPENPNEDGCMVLGRWVYDEERDEYYVSLEEIVKPGDDAIFKEYELNFGGKIKLKVAEKLRRLRRETNLQYDMTCWVHSHPGLGVFFSNADSSVQMQLKHPTHPKFLVAIVIDILTPNQEFGIFTFKHDLSINTKADLQKMYSLEELYKWAVKSDRTSFKQEDHRNIMKTASTRIDSHYGIELSNGAIIDICQLQTIQEDGLLAWVHGFTCENEGKKEFVLKSVSQNKVVQDDELIGCYINGAHCSIPTIKRLISNDFSNIRFILFYSTSDDILTSIPVVKGEISVNEASYGEEKLEDLKIWTRRKR</sequence>
<dbReference type="Proteomes" id="UP001168478">
    <property type="component" value="Unassembled WGS sequence"/>
</dbReference>
<dbReference type="EMBL" id="JAUEIE010000005">
    <property type="protein sequence ID" value="MDN0022665.1"/>
    <property type="molecule type" value="Genomic_DNA"/>
</dbReference>
<evidence type="ECO:0000313" key="5">
    <source>
        <dbReference type="EMBL" id="MDN0025867.1"/>
    </source>
</evidence>
<keyword evidence="2" id="KW-0812">Transmembrane</keyword>
<organism evidence="5 7">
    <name type="scientific">Leyella lascolaii</name>
    <dbReference type="NCBI Taxonomy" id="1776379"/>
    <lineage>
        <taxon>Bacteria</taxon>
        <taxon>Pseudomonadati</taxon>
        <taxon>Bacteroidota</taxon>
        <taxon>Bacteroidia</taxon>
        <taxon>Bacteroidales</taxon>
        <taxon>Prevotellaceae</taxon>
        <taxon>Leyella</taxon>
    </lineage>
</organism>
<evidence type="ECO:0000256" key="2">
    <source>
        <dbReference type="SAM" id="Phobius"/>
    </source>
</evidence>
<feature type="region of interest" description="Disordered" evidence="1">
    <location>
        <begin position="93"/>
        <end position="117"/>
    </location>
</feature>
<proteinExistence type="predicted"/>
<accession>A0AAW7JM07</accession>
<evidence type="ECO:0000256" key="1">
    <source>
        <dbReference type="SAM" id="MobiDB-lite"/>
    </source>
</evidence>
<evidence type="ECO:0000256" key="3">
    <source>
        <dbReference type="SAM" id="SignalP"/>
    </source>
</evidence>
<dbReference type="EMBL" id="JAUEIF010000009">
    <property type="protein sequence ID" value="MDN0025867.1"/>
    <property type="molecule type" value="Genomic_DNA"/>
</dbReference>
<reference evidence="5" key="1">
    <citation type="submission" date="2023-06" db="EMBL/GenBank/DDBJ databases">
        <authorList>
            <person name="Zeman M."/>
            <person name="Kubasova T."/>
            <person name="Jahodarova E."/>
            <person name="Nykrynova M."/>
            <person name="Rychlik I."/>
        </authorList>
    </citation>
    <scope>NUCLEOTIDE SEQUENCE</scope>
    <source>
        <strain evidence="5">ET15</strain>
        <strain evidence="4">ET37</strain>
    </source>
</reference>
<feature type="transmembrane region" description="Helical" evidence="2">
    <location>
        <begin position="285"/>
        <end position="307"/>
    </location>
</feature>
<keyword evidence="3" id="KW-0732">Signal</keyword>
<name>A0AAW7JM07_9BACT</name>
<dbReference type="AlphaFoldDB" id="A0AAW7JM07"/>
<keyword evidence="6" id="KW-1185">Reference proteome</keyword>
<dbReference type="Proteomes" id="UP001167831">
    <property type="component" value="Unassembled WGS sequence"/>
</dbReference>
<evidence type="ECO:0008006" key="8">
    <source>
        <dbReference type="Google" id="ProtNLM"/>
    </source>
</evidence>
<evidence type="ECO:0000313" key="4">
    <source>
        <dbReference type="EMBL" id="MDN0022665.1"/>
    </source>
</evidence>
<evidence type="ECO:0000313" key="6">
    <source>
        <dbReference type="Proteomes" id="UP001167831"/>
    </source>
</evidence>
<gene>
    <name evidence="4" type="ORF">QVN81_06450</name>
    <name evidence="5" type="ORF">QVN84_10115</name>
</gene>